<dbReference type="AlphaFoldDB" id="A0A9Q1JJG4"/>
<keyword evidence="2" id="KW-1185">Reference proteome</keyword>
<dbReference type="Proteomes" id="UP001153076">
    <property type="component" value="Unassembled WGS sequence"/>
</dbReference>
<dbReference type="OrthoDB" id="1395387at2759"/>
<proteinExistence type="predicted"/>
<gene>
    <name evidence="1" type="ORF">Cgig2_003531</name>
</gene>
<protein>
    <submittedName>
        <fullName evidence="1">Uncharacterized protein</fullName>
    </submittedName>
</protein>
<sequence length="211" mass="23777">MVIRNYLIVQNNLQAKCREDDADSDDHRVGGDVHNDIDGLVYNTFRDVVEGGAGDELIEDAKKFYELKDARVAFWLQKLLEIVFHNSSLPFYGIITNATFGDLLELLREVMPKAKIPRSVNKAKKMITTKFMHDPEDCIMYWKEHGRKILIVFVVLTGNKFNRASATKRSKKRNKKENMTMGNGGLVDCTTAAATGNQPRQGLAVTWPSAA</sequence>
<reference evidence="1" key="1">
    <citation type="submission" date="2022-04" db="EMBL/GenBank/DDBJ databases">
        <title>Carnegiea gigantea Genome sequencing and assembly v2.</title>
        <authorList>
            <person name="Copetti D."/>
            <person name="Sanderson M.J."/>
            <person name="Burquez A."/>
            <person name="Wojciechowski M.F."/>
        </authorList>
    </citation>
    <scope>NUCLEOTIDE SEQUENCE</scope>
    <source>
        <strain evidence="1">SGP5-SGP5p</strain>
        <tissue evidence="1">Aerial part</tissue>
    </source>
</reference>
<dbReference type="EMBL" id="JAKOGI010003452">
    <property type="protein sequence ID" value="KAJ8420410.1"/>
    <property type="molecule type" value="Genomic_DNA"/>
</dbReference>
<evidence type="ECO:0000313" key="1">
    <source>
        <dbReference type="EMBL" id="KAJ8420410.1"/>
    </source>
</evidence>
<evidence type="ECO:0000313" key="2">
    <source>
        <dbReference type="Proteomes" id="UP001153076"/>
    </source>
</evidence>
<name>A0A9Q1JJG4_9CARY</name>
<organism evidence="1 2">
    <name type="scientific">Carnegiea gigantea</name>
    <dbReference type="NCBI Taxonomy" id="171969"/>
    <lineage>
        <taxon>Eukaryota</taxon>
        <taxon>Viridiplantae</taxon>
        <taxon>Streptophyta</taxon>
        <taxon>Embryophyta</taxon>
        <taxon>Tracheophyta</taxon>
        <taxon>Spermatophyta</taxon>
        <taxon>Magnoliopsida</taxon>
        <taxon>eudicotyledons</taxon>
        <taxon>Gunneridae</taxon>
        <taxon>Pentapetalae</taxon>
        <taxon>Caryophyllales</taxon>
        <taxon>Cactineae</taxon>
        <taxon>Cactaceae</taxon>
        <taxon>Cactoideae</taxon>
        <taxon>Echinocereeae</taxon>
        <taxon>Carnegiea</taxon>
    </lineage>
</organism>
<accession>A0A9Q1JJG4</accession>
<comment type="caution">
    <text evidence="1">The sequence shown here is derived from an EMBL/GenBank/DDBJ whole genome shotgun (WGS) entry which is preliminary data.</text>
</comment>